<reference evidence="1" key="1">
    <citation type="journal article" date="2020" name="Cell">
        <title>Large-Scale Comparative Analyses of Tick Genomes Elucidate Their Genetic Diversity and Vector Capacities.</title>
        <authorList>
            <consortium name="Tick Genome and Microbiome Consortium (TIGMIC)"/>
            <person name="Jia N."/>
            <person name="Wang J."/>
            <person name="Shi W."/>
            <person name="Du L."/>
            <person name="Sun Y."/>
            <person name="Zhan W."/>
            <person name="Jiang J.F."/>
            <person name="Wang Q."/>
            <person name="Zhang B."/>
            <person name="Ji P."/>
            <person name="Bell-Sakyi L."/>
            <person name="Cui X.M."/>
            <person name="Yuan T.T."/>
            <person name="Jiang B.G."/>
            <person name="Yang W.F."/>
            <person name="Lam T.T."/>
            <person name="Chang Q.C."/>
            <person name="Ding S.J."/>
            <person name="Wang X.J."/>
            <person name="Zhu J.G."/>
            <person name="Ruan X.D."/>
            <person name="Zhao L."/>
            <person name="Wei J.T."/>
            <person name="Ye R.Z."/>
            <person name="Que T.C."/>
            <person name="Du C.H."/>
            <person name="Zhou Y.H."/>
            <person name="Cheng J.X."/>
            <person name="Dai P.F."/>
            <person name="Guo W.B."/>
            <person name="Han X.H."/>
            <person name="Huang E.J."/>
            <person name="Li L.F."/>
            <person name="Wei W."/>
            <person name="Gao Y.C."/>
            <person name="Liu J.Z."/>
            <person name="Shao H.Z."/>
            <person name="Wang X."/>
            <person name="Wang C.C."/>
            <person name="Yang T.C."/>
            <person name="Huo Q.B."/>
            <person name="Li W."/>
            <person name="Chen H.Y."/>
            <person name="Chen S.E."/>
            <person name="Zhou L.G."/>
            <person name="Ni X.B."/>
            <person name="Tian J.H."/>
            <person name="Sheng Y."/>
            <person name="Liu T."/>
            <person name="Pan Y.S."/>
            <person name="Xia L.Y."/>
            <person name="Li J."/>
            <person name="Zhao F."/>
            <person name="Cao W.C."/>
        </authorList>
    </citation>
    <scope>NUCLEOTIDE SEQUENCE</scope>
    <source>
        <strain evidence="1">Rmic-2018</strain>
    </source>
</reference>
<sequence length="107" mass="12194">MGRRKRVLTKKQRDIAKLGLLLYENGNGSNEQLDITQSWKSRTRDDEKILPVTDTGPALLKSATTAVFCHDPKGRTLRLGHRPLRHLTLEVRGHITGFFKHVGRRVL</sequence>
<organism evidence="1 2">
    <name type="scientific">Rhipicephalus microplus</name>
    <name type="common">Cattle tick</name>
    <name type="synonym">Boophilus microplus</name>
    <dbReference type="NCBI Taxonomy" id="6941"/>
    <lineage>
        <taxon>Eukaryota</taxon>
        <taxon>Metazoa</taxon>
        <taxon>Ecdysozoa</taxon>
        <taxon>Arthropoda</taxon>
        <taxon>Chelicerata</taxon>
        <taxon>Arachnida</taxon>
        <taxon>Acari</taxon>
        <taxon>Parasitiformes</taxon>
        <taxon>Ixodida</taxon>
        <taxon>Ixodoidea</taxon>
        <taxon>Ixodidae</taxon>
        <taxon>Rhipicephalinae</taxon>
        <taxon>Rhipicephalus</taxon>
        <taxon>Boophilus</taxon>
    </lineage>
</organism>
<evidence type="ECO:0000313" key="1">
    <source>
        <dbReference type="EMBL" id="KAH8022665.1"/>
    </source>
</evidence>
<reference evidence="1" key="2">
    <citation type="submission" date="2021-09" db="EMBL/GenBank/DDBJ databases">
        <authorList>
            <person name="Jia N."/>
            <person name="Wang J."/>
            <person name="Shi W."/>
            <person name="Du L."/>
            <person name="Sun Y."/>
            <person name="Zhan W."/>
            <person name="Jiang J."/>
            <person name="Wang Q."/>
            <person name="Zhang B."/>
            <person name="Ji P."/>
            <person name="Sakyi L.B."/>
            <person name="Cui X."/>
            <person name="Yuan T."/>
            <person name="Jiang B."/>
            <person name="Yang W."/>
            <person name="Lam T.T.-Y."/>
            <person name="Chang Q."/>
            <person name="Ding S."/>
            <person name="Wang X."/>
            <person name="Zhu J."/>
            <person name="Ruan X."/>
            <person name="Zhao L."/>
            <person name="Wei J."/>
            <person name="Que T."/>
            <person name="Du C."/>
            <person name="Cheng J."/>
            <person name="Dai P."/>
            <person name="Han X."/>
            <person name="Huang E."/>
            <person name="Gao Y."/>
            <person name="Liu J."/>
            <person name="Shao H."/>
            <person name="Ye R."/>
            <person name="Li L."/>
            <person name="Wei W."/>
            <person name="Wang X."/>
            <person name="Wang C."/>
            <person name="Huo Q."/>
            <person name="Li W."/>
            <person name="Guo W."/>
            <person name="Chen H."/>
            <person name="Chen S."/>
            <person name="Zhou L."/>
            <person name="Zhou L."/>
            <person name="Ni X."/>
            <person name="Tian J."/>
            <person name="Zhou Y."/>
            <person name="Sheng Y."/>
            <person name="Liu T."/>
            <person name="Pan Y."/>
            <person name="Xia L."/>
            <person name="Li J."/>
            <person name="Zhao F."/>
            <person name="Cao W."/>
        </authorList>
    </citation>
    <scope>NUCLEOTIDE SEQUENCE</scope>
    <source>
        <strain evidence="1">Rmic-2018</strain>
        <tissue evidence="1">Larvae</tissue>
    </source>
</reference>
<accession>A0A9J6DL99</accession>
<protein>
    <submittedName>
        <fullName evidence="1">Uncharacterized protein</fullName>
    </submittedName>
</protein>
<name>A0A9J6DL99_RHIMP</name>
<dbReference type="EMBL" id="JABSTU010000008">
    <property type="protein sequence ID" value="KAH8022665.1"/>
    <property type="molecule type" value="Genomic_DNA"/>
</dbReference>
<keyword evidence="2" id="KW-1185">Reference proteome</keyword>
<dbReference type="Proteomes" id="UP000821866">
    <property type="component" value="Chromosome 6"/>
</dbReference>
<evidence type="ECO:0000313" key="2">
    <source>
        <dbReference type="Proteomes" id="UP000821866"/>
    </source>
</evidence>
<gene>
    <name evidence="1" type="ORF">HPB51_000965</name>
</gene>
<comment type="caution">
    <text evidence="1">The sequence shown here is derived from an EMBL/GenBank/DDBJ whole genome shotgun (WGS) entry which is preliminary data.</text>
</comment>
<dbReference type="AlphaFoldDB" id="A0A9J6DL99"/>
<proteinExistence type="predicted"/>